<dbReference type="AlphaFoldDB" id="A0A8J2IIB7"/>
<feature type="compositionally biased region" description="Polar residues" evidence="1">
    <location>
        <begin position="20"/>
        <end position="32"/>
    </location>
</feature>
<evidence type="ECO:0000313" key="3">
    <source>
        <dbReference type="Proteomes" id="UP000693738"/>
    </source>
</evidence>
<reference evidence="2" key="1">
    <citation type="submission" date="2021-05" db="EMBL/GenBank/DDBJ databases">
        <authorList>
            <person name="Khan N."/>
        </authorList>
    </citation>
    <scope>NUCLEOTIDE SEQUENCE</scope>
</reference>
<dbReference type="EMBL" id="CAJSTJ010000042">
    <property type="protein sequence ID" value="CAG7555106.1"/>
    <property type="molecule type" value="Genomic_DNA"/>
</dbReference>
<sequence length="84" mass="9161">TAVYRPKRLAVDRVRDQHNGRVSANLGATASSPGPLRRPHPHREGHRSDEPAVARFRPESDLVGDRCARLRTDSLDANAGGGQQ</sequence>
<feature type="non-terminal residue" evidence="2">
    <location>
        <position position="1"/>
    </location>
</feature>
<name>A0A8J2IIB7_FUSEQ</name>
<dbReference type="Proteomes" id="UP000693738">
    <property type="component" value="Unassembled WGS sequence"/>
</dbReference>
<feature type="compositionally biased region" description="Basic and acidic residues" evidence="1">
    <location>
        <begin position="9"/>
        <end position="19"/>
    </location>
</feature>
<evidence type="ECO:0000313" key="2">
    <source>
        <dbReference type="EMBL" id="CAG7555106.1"/>
    </source>
</evidence>
<comment type="caution">
    <text evidence="2">The sequence shown here is derived from an EMBL/GenBank/DDBJ whole genome shotgun (WGS) entry which is preliminary data.</text>
</comment>
<accession>A0A8J2IIB7</accession>
<proteinExistence type="predicted"/>
<feature type="compositionally biased region" description="Basic and acidic residues" evidence="1">
    <location>
        <begin position="46"/>
        <end position="60"/>
    </location>
</feature>
<evidence type="ECO:0000256" key="1">
    <source>
        <dbReference type="SAM" id="MobiDB-lite"/>
    </source>
</evidence>
<organism evidence="2 3">
    <name type="scientific">Fusarium equiseti</name>
    <name type="common">Fusarium scirpi</name>
    <dbReference type="NCBI Taxonomy" id="61235"/>
    <lineage>
        <taxon>Eukaryota</taxon>
        <taxon>Fungi</taxon>
        <taxon>Dikarya</taxon>
        <taxon>Ascomycota</taxon>
        <taxon>Pezizomycotina</taxon>
        <taxon>Sordariomycetes</taxon>
        <taxon>Hypocreomycetidae</taxon>
        <taxon>Hypocreales</taxon>
        <taxon>Nectriaceae</taxon>
        <taxon>Fusarium</taxon>
        <taxon>Fusarium incarnatum-equiseti species complex</taxon>
    </lineage>
</organism>
<gene>
    <name evidence="2" type="ORF">FEQUK3_LOCUS815</name>
</gene>
<protein>
    <submittedName>
        <fullName evidence="2">Uncharacterized protein</fullName>
    </submittedName>
</protein>
<feature type="region of interest" description="Disordered" evidence="1">
    <location>
        <begin position="1"/>
        <end position="60"/>
    </location>
</feature>